<dbReference type="InParanoid" id="A0A0V0QS49"/>
<dbReference type="InterPro" id="IPR001683">
    <property type="entry name" value="PX_dom"/>
</dbReference>
<organism evidence="3 4">
    <name type="scientific">Pseudocohnilembus persalinus</name>
    <name type="common">Ciliate</name>
    <dbReference type="NCBI Taxonomy" id="266149"/>
    <lineage>
        <taxon>Eukaryota</taxon>
        <taxon>Sar</taxon>
        <taxon>Alveolata</taxon>
        <taxon>Ciliophora</taxon>
        <taxon>Intramacronucleata</taxon>
        <taxon>Oligohymenophorea</taxon>
        <taxon>Scuticociliatia</taxon>
        <taxon>Philasterida</taxon>
        <taxon>Pseudocohnilembidae</taxon>
        <taxon>Pseudocohnilembus</taxon>
    </lineage>
</organism>
<reference evidence="3 4" key="1">
    <citation type="journal article" date="2015" name="Sci. Rep.">
        <title>Genome of the facultative scuticociliatosis pathogen Pseudocohnilembus persalinus provides insight into its virulence through horizontal gene transfer.</title>
        <authorList>
            <person name="Xiong J."/>
            <person name="Wang G."/>
            <person name="Cheng J."/>
            <person name="Tian M."/>
            <person name="Pan X."/>
            <person name="Warren A."/>
            <person name="Jiang C."/>
            <person name="Yuan D."/>
            <person name="Miao W."/>
        </authorList>
    </citation>
    <scope>NUCLEOTIDE SEQUENCE [LARGE SCALE GENOMIC DNA]</scope>
    <source>
        <strain evidence="3">36N120E</strain>
    </source>
</reference>
<feature type="domain" description="PX" evidence="2">
    <location>
        <begin position="265"/>
        <end position="380"/>
    </location>
</feature>
<dbReference type="AlphaFoldDB" id="A0A0V0QS49"/>
<dbReference type="Gene3D" id="3.30.1520.10">
    <property type="entry name" value="Phox-like domain"/>
    <property type="match status" value="1"/>
</dbReference>
<evidence type="ECO:0000313" key="3">
    <source>
        <dbReference type="EMBL" id="KRX05005.1"/>
    </source>
</evidence>
<gene>
    <name evidence="3" type="ORF">PPERSA_06639</name>
</gene>
<feature type="transmembrane region" description="Helical" evidence="1">
    <location>
        <begin position="107"/>
        <end position="126"/>
    </location>
</feature>
<feature type="transmembrane region" description="Helical" evidence="1">
    <location>
        <begin position="80"/>
        <end position="101"/>
    </location>
</feature>
<name>A0A0V0QS49_PSEPJ</name>
<accession>A0A0V0QS49</accession>
<keyword evidence="4" id="KW-1185">Reference proteome</keyword>
<dbReference type="EMBL" id="LDAU01000110">
    <property type="protein sequence ID" value="KRX05005.1"/>
    <property type="molecule type" value="Genomic_DNA"/>
</dbReference>
<keyword evidence="1" id="KW-1133">Transmembrane helix</keyword>
<dbReference type="OMA" id="DQNADQP"/>
<dbReference type="Pfam" id="PF00787">
    <property type="entry name" value="PX"/>
    <property type="match status" value="1"/>
</dbReference>
<evidence type="ECO:0000256" key="1">
    <source>
        <dbReference type="SAM" id="Phobius"/>
    </source>
</evidence>
<evidence type="ECO:0000259" key="2">
    <source>
        <dbReference type="PROSITE" id="PS50195"/>
    </source>
</evidence>
<comment type="caution">
    <text evidence="3">The sequence shown here is derived from an EMBL/GenBank/DDBJ whole genome shotgun (WGS) entry which is preliminary data.</text>
</comment>
<dbReference type="Proteomes" id="UP000054937">
    <property type="component" value="Unassembled WGS sequence"/>
</dbReference>
<dbReference type="OrthoDB" id="294616at2759"/>
<keyword evidence="1" id="KW-0812">Transmembrane</keyword>
<dbReference type="SUPFAM" id="SSF64268">
    <property type="entry name" value="PX domain"/>
    <property type="match status" value="1"/>
</dbReference>
<feature type="transmembrane region" description="Helical" evidence="1">
    <location>
        <begin position="138"/>
        <end position="157"/>
    </location>
</feature>
<evidence type="ECO:0000313" key="4">
    <source>
        <dbReference type="Proteomes" id="UP000054937"/>
    </source>
</evidence>
<keyword evidence="1" id="KW-0472">Membrane</keyword>
<protein>
    <submittedName>
        <fullName evidence="3">Phox homologous domain</fullName>
    </submittedName>
</protein>
<sequence>MNLDGEFQQQQEQGNSGEYVLQEYLYNQLPIYFFLIAGVVRYKEIIDKPIKVTPEQHEKQKYNKAIISHIIKKQLSKTVAILYLVSTTMSLVLPNTTTFYYGARHKWGALVYFLASCTWFFSIQVLKLEYFRELSQSLYCHRIFWPFSACFQIISIFQDYKALPETLLMFYAIYKPYDDIQQYIENQGDLPTFARQFIEKLESNRIVFFILGIKNQPLNDLEETLMPDENNLGQKIDISELQNYIPKQKYQQVEQERYLFNQLPRVAIAINQKIIVKQENSQQRFYYHIITQIGQNKYDTQQNYQEILNLESELHKIYKDVITKKFPKLEKTKMLSHESQEQYLSRRIQVLEQWFKLLIKEPLFMHQILLEFLNVDQNDQHPFITYFKLVVNTNPQYFSNIGLQAINNPAGGQINDPKFSNLNSNNQNQNQKSSSTIEMANLEFNRKKKKDRFQKAIEERKDDMEFDVSCTGFEKGKYGIWENYPDVPLVWRINKSFTDIKDFNEKLEYELSSMNQIYRNNLSHLELKNKNDANELQEKQQGIDKYMKFLLDNKYYWNFAGY</sequence>
<dbReference type="InterPro" id="IPR036871">
    <property type="entry name" value="PX_dom_sf"/>
</dbReference>
<dbReference type="GO" id="GO:0035091">
    <property type="term" value="F:phosphatidylinositol binding"/>
    <property type="evidence" value="ECO:0007669"/>
    <property type="project" value="InterPro"/>
</dbReference>
<proteinExistence type="predicted"/>
<dbReference type="PROSITE" id="PS50195">
    <property type="entry name" value="PX"/>
    <property type="match status" value="1"/>
</dbReference>
<feature type="transmembrane region" description="Helical" evidence="1">
    <location>
        <begin position="24"/>
        <end position="42"/>
    </location>
</feature>